<dbReference type="EnsemblPlants" id="KEH19954">
    <property type="protein sequence ID" value="KEH19954"/>
    <property type="gene ID" value="MTR_8g063770"/>
</dbReference>
<name>A0A072TR30_MEDTR</name>
<reference evidence="3" key="3">
    <citation type="submission" date="2015-04" db="UniProtKB">
        <authorList>
            <consortium name="EnsemblPlants"/>
        </authorList>
    </citation>
    <scope>IDENTIFICATION</scope>
    <source>
        <strain evidence="3">cv. Jemalong A17</strain>
    </source>
</reference>
<evidence type="ECO:0000313" key="2">
    <source>
        <dbReference type="EMBL" id="KEH19954.1"/>
    </source>
</evidence>
<feature type="region of interest" description="Disordered" evidence="1">
    <location>
        <begin position="37"/>
        <end position="60"/>
    </location>
</feature>
<evidence type="ECO:0000256" key="1">
    <source>
        <dbReference type="SAM" id="MobiDB-lite"/>
    </source>
</evidence>
<accession>A0A072TR30</accession>
<feature type="compositionally biased region" description="Basic and acidic residues" evidence="1">
    <location>
        <begin position="105"/>
        <end position="124"/>
    </location>
</feature>
<feature type="region of interest" description="Disordered" evidence="1">
    <location>
        <begin position="105"/>
        <end position="132"/>
    </location>
</feature>
<dbReference type="AlphaFoldDB" id="A0A072TR30"/>
<evidence type="ECO:0000313" key="4">
    <source>
        <dbReference type="Proteomes" id="UP000002051"/>
    </source>
</evidence>
<proteinExistence type="predicted"/>
<reference evidence="2 4" key="2">
    <citation type="journal article" date="2014" name="BMC Genomics">
        <title>An improved genome release (version Mt4.0) for the model legume Medicago truncatula.</title>
        <authorList>
            <person name="Tang H."/>
            <person name="Krishnakumar V."/>
            <person name="Bidwell S."/>
            <person name="Rosen B."/>
            <person name="Chan A."/>
            <person name="Zhou S."/>
            <person name="Gentzbittel L."/>
            <person name="Childs K.L."/>
            <person name="Yandell M."/>
            <person name="Gundlach H."/>
            <person name="Mayer K.F."/>
            <person name="Schwartz D.C."/>
            <person name="Town C.D."/>
        </authorList>
    </citation>
    <scope>GENOME REANNOTATION</scope>
    <source>
        <strain evidence="2">A17</strain>
        <strain evidence="3 4">cv. Jemalong A17</strain>
    </source>
</reference>
<keyword evidence="4" id="KW-1185">Reference proteome</keyword>
<evidence type="ECO:0000313" key="3">
    <source>
        <dbReference type="EnsemblPlants" id="KEH19954"/>
    </source>
</evidence>
<dbReference type="EMBL" id="CM001224">
    <property type="protein sequence ID" value="KEH19954.1"/>
    <property type="molecule type" value="Genomic_DNA"/>
</dbReference>
<dbReference type="Proteomes" id="UP000002051">
    <property type="component" value="Chromosome 8"/>
</dbReference>
<reference evidence="2 4" key="1">
    <citation type="journal article" date="2011" name="Nature">
        <title>The Medicago genome provides insight into the evolution of rhizobial symbioses.</title>
        <authorList>
            <person name="Young N.D."/>
            <person name="Debelle F."/>
            <person name="Oldroyd G.E."/>
            <person name="Geurts R."/>
            <person name="Cannon S.B."/>
            <person name="Udvardi M.K."/>
            <person name="Benedito V.A."/>
            <person name="Mayer K.F."/>
            <person name="Gouzy J."/>
            <person name="Schoof H."/>
            <person name="Van de Peer Y."/>
            <person name="Proost S."/>
            <person name="Cook D.R."/>
            <person name="Meyers B.C."/>
            <person name="Spannagl M."/>
            <person name="Cheung F."/>
            <person name="De Mita S."/>
            <person name="Krishnakumar V."/>
            <person name="Gundlach H."/>
            <person name="Zhou S."/>
            <person name="Mudge J."/>
            <person name="Bharti A.K."/>
            <person name="Murray J.D."/>
            <person name="Naoumkina M.A."/>
            <person name="Rosen B."/>
            <person name="Silverstein K.A."/>
            <person name="Tang H."/>
            <person name="Rombauts S."/>
            <person name="Zhao P.X."/>
            <person name="Zhou P."/>
            <person name="Barbe V."/>
            <person name="Bardou P."/>
            <person name="Bechner M."/>
            <person name="Bellec A."/>
            <person name="Berger A."/>
            <person name="Berges H."/>
            <person name="Bidwell S."/>
            <person name="Bisseling T."/>
            <person name="Choisne N."/>
            <person name="Couloux A."/>
            <person name="Denny R."/>
            <person name="Deshpande S."/>
            <person name="Dai X."/>
            <person name="Doyle J.J."/>
            <person name="Dudez A.M."/>
            <person name="Farmer A.D."/>
            <person name="Fouteau S."/>
            <person name="Franken C."/>
            <person name="Gibelin C."/>
            <person name="Gish J."/>
            <person name="Goldstein S."/>
            <person name="Gonzalez A.J."/>
            <person name="Green P.J."/>
            <person name="Hallab A."/>
            <person name="Hartog M."/>
            <person name="Hua A."/>
            <person name="Humphray S.J."/>
            <person name="Jeong D.H."/>
            <person name="Jing Y."/>
            <person name="Jocker A."/>
            <person name="Kenton S.M."/>
            <person name="Kim D.J."/>
            <person name="Klee K."/>
            <person name="Lai H."/>
            <person name="Lang C."/>
            <person name="Lin S."/>
            <person name="Macmil S.L."/>
            <person name="Magdelenat G."/>
            <person name="Matthews L."/>
            <person name="McCorrison J."/>
            <person name="Monaghan E.L."/>
            <person name="Mun J.H."/>
            <person name="Najar F.Z."/>
            <person name="Nicholson C."/>
            <person name="Noirot C."/>
            <person name="O'Bleness M."/>
            <person name="Paule C.R."/>
            <person name="Poulain J."/>
            <person name="Prion F."/>
            <person name="Qin B."/>
            <person name="Qu C."/>
            <person name="Retzel E.F."/>
            <person name="Riddle C."/>
            <person name="Sallet E."/>
            <person name="Samain S."/>
            <person name="Samson N."/>
            <person name="Sanders I."/>
            <person name="Saurat O."/>
            <person name="Scarpelli C."/>
            <person name="Schiex T."/>
            <person name="Segurens B."/>
            <person name="Severin A.J."/>
            <person name="Sherrier D.J."/>
            <person name="Shi R."/>
            <person name="Sims S."/>
            <person name="Singer S.R."/>
            <person name="Sinharoy S."/>
            <person name="Sterck L."/>
            <person name="Viollet A."/>
            <person name="Wang B.B."/>
            <person name="Wang K."/>
            <person name="Wang M."/>
            <person name="Wang X."/>
            <person name="Warfsmann J."/>
            <person name="Weissenbach J."/>
            <person name="White D.D."/>
            <person name="White J.D."/>
            <person name="Wiley G.B."/>
            <person name="Wincker P."/>
            <person name="Xing Y."/>
            <person name="Yang L."/>
            <person name="Yao Z."/>
            <person name="Ying F."/>
            <person name="Zhai J."/>
            <person name="Zhou L."/>
            <person name="Zuber A."/>
            <person name="Denarie J."/>
            <person name="Dixon R.A."/>
            <person name="May G.D."/>
            <person name="Schwartz D.C."/>
            <person name="Rogers J."/>
            <person name="Quetier F."/>
            <person name="Town C.D."/>
            <person name="Roe B.A."/>
        </authorList>
    </citation>
    <scope>NUCLEOTIDE SEQUENCE [LARGE SCALE GENOMIC DNA]</scope>
    <source>
        <strain evidence="2">A17</strain>
        <strain evidence="3 4">cv. Jemalong A17</strain>
    </source>
</reference>
<gene>
    <name evidence="2" type="ordered locus">MTR_8g063770</name>
</gene>
<organism evidence="2 4">
    <name type="scientific">Medicago truncatula</name>
    <name type="common">Barrel medic</name>
    <name type="synonym">Medicago tribuloides</name>
    <dbReference type="NCBI Taxonomy" id="3880"/>
    <lineage>
        <taxon>Eukaryota</taxon>
        <taxon>Viridiplantae</taxon>
        <taxon>Streptophyta</taxon>
        <taxon>Embryophyta</taxon>
        <taxon>Tracheophyta</taxon>
        <taxon>Spermatophyta</taxon>
        <taxon>Magnoliopsida</taxon>
        <taxon>eudicotyledons</taxon>
        <taxon>Gunneridae</taxon>
        <taxon>Pentapetalae</taxon>
        <taxon>rosids</taxon>
        <taxon>fabids</taxon>
        <taxon>Fabales</taxon>
        <taxon>Fabaceae</taxon>
        <taxon>Papilionoideae</taxon>
        <taxon>50 kb inversion clade</taxon>
        <taxon>NPAAA clade</taxon>
        <taxon>Hologalegina</taxon>
        <taxon>IRL clade</taxon>
        <taxon>Trifolieae</taxon>
        <taxon>Medicago</taxon>
    </lineage>
</organism>
<dbReference type="HOGENOM" id="CLU_1920248_0_0_1"/>
<protein>
    <submittedName>
        <fullName evidence="2 3">Uncharacterized protein</fullName>
    </submittedName>
</protein>
<sequence>MYIQLLILENRDIQGFVTACDFGGDGRSFVWWSERREDGGNKVDGDEDGDGGDTNSERKGQEIVVYITVTGKEVGVGGGDGELWGEDGVRQRRVGWLVDVFEKGERRREKGERKKGEGRERLREGNVSISIK</sequence>